<evidence type="ECO:0000259" key="4">
    <source>
        <dbReference type="PROSITE" id="PS51782"/>
    </source>
</evidence>
<dbReference type="InterPro" id="IPR011583">
    <property type="entry name" value="Chitinase_II/V-like_cat"/>
</dbReference>
<dbReference type="SUPFAM" id="SSF51445">
    <property type="entry name" value="(Trans)glycosidases"/>
    <property type="match status" value="1"/>
</dbReference>
<dbReference type="InterPro" id="IPR041704">
    <property type="entry name" value="CFLE_GH18"/>
</dbReference>
<dbReference type="InterPro" id="IPR036779">
    <property type="entry name" value="LysM_dom_sf"/>
</dbReference>
<evidence type="ECO:0000259" key="5">
    <source>
        <dbReference type="PROSITE" id="PS51910"/>
    </source>
</evidence>
<dbReference type="SMART" id="SM00257">
    <property type="entry name" value="LysM"/>
    <property type="match status" value="2"/>
</dbReference>
<evidence type="ECO:0000256" key="2">
    <source>
        <dbReference type="ARBA" id="ARBA00023295"/>
    </source>
</evidence>
<evidence type="ECO:0000313" key="7">
    <source>
        <dbReference type="Proteomes" id="UP000831880"/>
    </source>
</evidence>
<dbReference type="CDD" id="cd00118">
    <property type="entry name" value="LysM"/>
    <property type="match status" value="2"/>
</dbReference>
<keyword evidence="2" id="KW-0326">Glycosidase</keyword>
<dbReference type="EMBL" id="CP095074">
    <property type="protein sequence ID" value="UOQ91509.1"/>
    <property type="molecule type" value="Genomic_DNA"/>
</dbReference>
<protein>
    <submittedName>
        <fullName evidence="6">Glycosyl hydrolase family 18 protein</fullName>
    </submittedName>
</protein>
<dbReference type="PANTHER" id="PTHR46066:SF2">
    <property type="entry name" value="CHITINASE DOMAIN-CONTAINING PROTEIN 1"/>
    <property type="match status" value="1"/>
</dbReference>
<feature type="domain" description="GH18" evidence="5">
    <location>
        <begin position="124"/>
        <end position="450"/>
    </location>
</feature>
<dbReference type="Pfam" id="PF01476">
    <property type="entry name" value="LysM"/>
    <property type="match status" value="2"/>
</dbReference>
<feature type="signal peptide" evidence="3">
    <location>
        <begin position="1"/>
        <end position="24"/>
    </location>
</feature>
<dbReference type="Proteomes" id="UP000831880">
    <property type="component" value="Chromosome"/>
</dbReference>
<evidence type="ECO:0000256" key="1">
    <source>
        <dbReference type="ARBA" id="ARBA00022801"/>
    </source>
</evidence>
<dbReference type="Gene3D" id="3.10.50.10">
    <property type="match status" value="1"/>
</dbReference>
<dbReference type="InterPro" id="IPR018392">
    <property type="entry name" value="LysM"/>
</dbReference>
<dbReference type="PROSITE" id="PS51910">
    <property type="entry name" value="GH18_2"/>
    <property type="match status" value="1"/>
</dbReference>
<dbReference type="GO" id="GO:0016787">
    <property type="term" value="F:hydrolase activity"/>
    <property type="evidence" value="ECO:0007669"/>
    <property type="project" value="UniProtKB-KW"/>
</dbReference>
<feature type="domain" description="LysM" evidence="4">
    <location>
        <begin position="73"/>
        <end position="116"/>
    </location>
</feature>
<keyword evidence="1 6" id="KW-0378">Hydrolase</keyword>
<sequence length="450" mass="51263">MLYKISICILSFIFVLNSANPVFASVIYIVKHGETAKEIASKYNVGVDDITKTNSLRNINKLSPGQPLLIQGDTYIVEKGDSLWKIAQRHQLTVSQLIKRNSLKSNRIIPGQHLAIPGPSNRPNIMIGAFAYPSSILMNEDKSNIEQKLKFLSSIAAFEYHPDYNGQLSDLPHMETFKNRLWKRNITPYATVTNLSPSKGFDEQLAHHLLSNKQARHNLTENIYKVLNKYDLKGVVIDFEGLKQKDKSLFNQFIKELSDRLHPVGMEVALAVPPLSDPNTPSWNAAYDYQTLGQHADFIFLMTYDWHWLGGKPGPIAPINRIRKTLNYATSVISNGKIILGVPLYAYDWPLSDKNVEAEAYSQRYALEKAIEHGSVIHYDHRSGAPWFRYTDENGVRHEVWFEDARSLLAKYRLAKKYNLHGVGGWQIEFNFPQGEQILKEEFTISKTAE</sequence>
<keyword evidence="3" id="KW-0732">Signal</keyword>
<organism evidence="6 7">
    <name type="scientific">Halobacillus shinanisalinarum</name>
    <dbReference type="NCBI Taxonomy" id="2932258"/>
    <lineage>
        <taxon>Bacteria</taxon>
        <taxon>Bacillati</taxon>
        <taxon>Bacillota</taxon>
        <taxon>Bacilli</taxon>
        <taxon>Bacillales</taxon>
        <taxon>Bacillaceae</taxon>
        <taxon>Halobacillus</taxon>
    </lineage>
</organism>
<dbReference type="RefSeq" id="WP_244751122.1">
    <property type="nucleotide sequence ID" value="NZ_CP095074.1"/>
</dbReference>
<proteinExistence type="predicted"/>
<dbReference type="InterPro" id="IPR029070">
    <property type="entry name" value="Chitinase_insertion_sf"/>
</dbReference>
<dbReference type="Gene3D" id="3.20.20.80">
    <property type="entry name" value="Glycosidases"/>
    <property type="match status" value="1"/>
</dbReference>
<gene>
    <name evidence="6" type="ORF">MUO14_13040</name>
</gene>
<dbReference type="InterPro" id="IPR001223">
    <property type="entry name" value="Glyco_hydro18_cat"/>
</dbReference>
<dbReference type="PANTHER" id="PTHR46066">
    <property type="entry name" value="CHITINASE DOMAIN-CONTAINING PROTEIN 1 FAMILY MEMBER"/>
    <property type="match status" value="1"/>
</dbReference>
<evidence type="ECO:0000256" key="3">
    <source>
        <dbReference type="SAM" id="SignalP"/>
    </source>
</evidence>
<feature type="chain" id="PRO_5046997301" evidence="3">
    <location>
        <begin position="25"/>
        <end position="450"/>
    </location>
</feature>
<reference evidence="6 7" key="1">
    <citation type="submission" date="2022-04" db="EMBL/GenBank/DDBJ databases">
        <title>Halobacillus sp. isolated from saltern.</title>
        <authorList>
            <person name="Won M."/>
            <person name="Lee C.-M."/>
            <person name="Woen H.-Y."/>
            <person name="Kwon S.-W."/>
        </authorList>
    </citation>
    <scope>NUCLEOTIDE SEQUENCE [LARGE SCALE GENOMIC DNA]</scope>
    <source>
        <strain evidence="6 7">SSTM10-2</strain>
    </source>
</reference>
<dbReference type="CDD" id="cd02874">
    <property type="entry name" value="GH18_CFLE_spore_hydrolase"/>
    <property type="match status" value="1"/>
</dbReference>
<dbReference type="Pfam" id="PF00704">
    <property type="entry name" value="Glyco_hydro_18"/>
    <property type="match status" value="1"/>
</dbReference>
<dbReference type="Gene3D" id="3.10.350.10">
    <property type="entry name" value="LysM domain"/>
    <property type="match status" value="2"/>
</dbReference>
<dbReference type="PROSITE" id="PS51782">
    <property type="entry name" value="LYSM"/>
    <property type="match status" value="2"/>
</dbReference>
<accession>A0ABY4GU10</accession>
<dbReference type="SMART" id="SM00636">
    <property type="entry name" value="Glyco_18"/>
    <property type="match status" value="1"/>
</dbReference>
<keyword evidence="7" id="KW-1185">Reference proteome</keyword>
<name>A0ABY4GU10_9BACI</name>
<dbReference type="SUPFAM" id="SSF54106">
    <property type="entry name" value="LysM domain"/>
    <property type="match status" value="2"/>
</dbReference>
<dbReference type="InterPro" id="IPR017853">
    <property type="entry name" value="GH"/>
</dbReference>
<feature type="domain" description="LysM" evidence="4">
    <location>
        <begin position="26"/>
        <end position="70"/>
    </location>
</feature>
<evidence type="ECO:0000313" key="6">
    <source>
        <dbReference type="EMBL" id="UOQ91509.1"/>
    </source>
</evidence>